<dbReference type="Gene3D" id="1.20.5.4980">
    <property type="match status" value="1"/>
</dbReference>
<keyword evidence="4" id="KW-0227">DNA damage</keyword>
<comment type="subcellular location">
    <subcellularLocation>
        <location evidence="1">Nucleus</location>
    </subcellularLocation>
</comment>
<dbReference type="CDD" id="cd22921">
    <property type="entry name" value="HFD_CENP-X"/>
    <property type="match status" value="1"/>
</dbReference>
<dbReference type="OrthoDB" id="2500381at2759"/>
<accession>A0A7N4PA68</accession>
<evidence type="ECO:0000256" key="7">
    <source>
        <dbReference type="ARBA" id="ARBA00023242"/>
    </source>
</evidence>
<dbReference type="GO" id="GO:0006281">
    <property type="term" value="P:DNA repair"/>
    <property type="evidence" value="ECO:0007669"/>
    <property type="project" value="UniProtKB-KW"/>
</dbReference>
<dbReference type="PANTHER" id="PTHR28680:SF1">
    <property type="entry name" value="CENTROMERE PROTEIN X"/>
    <property type="match status" value="1"/>
</dbReference>
<evidence type="ECO:0000313" key="10">
    <source>
        <dbReference type="Proteomes" id="UP000007648"/>
    </source>
</evidence>
<organism evidence="9 10">
    <name type="scientific">Sarcophilus harrisii</name>
    <name type="common">Tasmanian devil</name>
    <name type="synonym">Sarcophilus laniarius</name>
    <dbReference type="NCBI Taxonomy" id="9305"/>
    <lineage>
        <taxon>Eukaryota</taxon>
        <taxon>Metazoa</taxon>
        <taxon>Chordata</taxon>
        <taxon>Craniata</taxon>
        <taxon>Vertebrata</taxon>
        <taxon>Euteleostomi</taxon>
        <taxon>Mammalia</taxon>
        <taxon>Metatheria</taxon>
        <taxon>Dasyuromorphia</taxon>
        <taxon>Dasyuridae</taxon>
        <taxon>Sarcophilus</taxon>
    </lineage>
</organism>
<dbReference type="InterPro" id="IPR009072">
    <property type="entry name" value="Histone-fold"/>
</dbReference>
<keyword evidence="5" id="KW-0238">DNA-binding</keyword>
<dbReference type="Proteomes" id="UP000007648">
    <property type="component" value="Unassembled WGS sequence"/>
</dbReference>
<dbReference type="GO" id="GO:0043240">
    <property type="term" value="C:Fanconi anaemia nuclear complex"/>
    <property type="evidence" value="ECO:0007669"/>
    <property type="project" value="TreeGrafter"/>
</dbReference>
<comment type="subunit">
    <text evidence="8">Heterodimer with CENPX, sometimes called MHF; this interaction stabilizes both partners. MHF heterodimers can assemble to form tetrameric structures. MHF also coassemble with CENPT-CENPW heterodimers at centromeres to form the tetrameric CENP-T-W-S-X complex. Forms a discrete complex with FANCM and CENPX, called FANCM-MHF; this interaction, probably mediated by direct binding between CENPS and FANCM, leads to synergistic activation of double-stranded DNA binding and strongly stimulates FANCM-mediated DNA remodeling. Recruited by FANCM to the Fanconi anemia (FA) core complex, which consists of CENPS, CENPX, FANCA, FANCB, FANCC, FANCE, FANCF, FANCG, FANCL, FANCM, FAAP24 and FAAP100. The FA core complex associates with Bloom syndrome (BLM) complex, which consists of at least BLM, DNA topoisomerase 3-alpha (TOP3A), RMI1/BLAP75, RPA1/RPA70 and RPA2/RPA32. The super complex between FA and BLM is called BRAFT.</text>
</comment>
<evidence type="ECO:0000256" key="1">
    <source>
        <dbReference type="ARBA" id="ARBA00004123"/>
    </source>
</evidence>
<dbReference type="PANTHER" id="PTHR28680">
    <property type="entry name" value="CENTROMERE PROTEIN X"/>
    <property type="match status" value="1"/>
</dbReference>
<evidence type="ECO:0000256" key="6">
    <source>
        <dbReference type="ARBA" id="ARBA00023204"/>
    </source>
</evidence>
<reference evidence="9" key="2">
    <citation type="submission" date="2025-08" db="UniProtKB">
        <authorList>
            <consortium name="Ensembl"/>
        </authorList>
    </citation>
    <scope>IDENTIFICATION</scope>
</reference>
<dbReference type="InterPro" id="IPR018552">
    <property type="entry name" value="CENP-X"/>
</dbReference>
<evidence type="ECO:0000313" key="9">
    <source>
        <dbReference type="Ensembl" id="ENSSHAP00000035412.1"/>
    </source>
</evidence>
<evidence type="ECO:0000256" key="3">
    <source>
        <dbReference type="ARBA" id="ARBA00016388"/>
    </source>
</evidence>
<dbReference type="Gene3D" id="6.10.130.30">
    <property type="match status" value="1"/>
</dbReference>
<dbReference type="GO" id="GO:0003677">
    <property type="term" value="F:DNA binding"/>
    <property type="evidence" value="ECO:0007669"/>
    <property type="project" value="UniProtKB-KW"/>
</dbReference>
<keyword evidence="10" id="KW-1185">Reference proteome</keyword>
<evidence type="ECO:0000256" key="4">
    <source>
        <dbReference type="ARBA" id="ARBA00022763"/>
    </source>
</evidence>
<evidence type="ECO:0000256" key="5">
    <source>
        <dbReference type="ARBA" id="ARBA00023125"/>
    </source>
</evidence>
<dbReference type="SUPFAM" id="SSF47113">
    <property type="entry name" value="Histone-fold"/>
    <property type="match status" value="1"/>
</dbReference>
<keyword evidence="7" id="KW-0539">Nucleus</keyword>
<proteinExistence type="inferred from homology"/>
<dbReference type="GO" id="GO:0046982">
    <property type="term" value="F:protein heterodimerization activity"/>
    <property type="evidence" value="ECO:0007669"/>
    <property type="project" value="InterPro"/>
</dbReference>
<reference evidence="9 10" key="1">
    <citation type="journal article" date="2011" name="Proc. Natl. Acad. Sci. U.S.A.">
        <title>Genetic diversity and population structure of the endangered marsupial Sarcophilus harrisii (Tasmanian devil).</title>
        <authorList>
            <person name="Miller W."/>
            <person name="Hayes V.M."/>
            <person name="Ratan A."/>
            <person name="Petersen D.C."/>
            <person name="Wittekindt N.E."/>
            <person name="Miller J."/>
            <person name="Walenz B."/>
            <person name="Knight J."/>
            <person name="Qi J."/>
            <person name="Zhao F."/>
            <person name="Wang Q."/>
            <person name="Bedoya-Reina O.C."/>
            <person name="Katiyar N."/>
            <person name="Tomsho L.P."/>
            <person name="Kasson L.M."/>
            <person name="Hardie R.A."/>
            <person name="Woodbridge P."/>
            <person name="Tindall E.A."/>
            <person name="Bertelsen M.F."/>
            <person name="Dixon D."/>
            <person name="Pyecroft S."/>
            <person name="Helgen K.M."/>
            <person name="Lesk A.M."/>
            <person name="Pringle T.H."/>
            <person name="Patterson N."/>
            <person name="Zhang Y."/>
            <person name="Kreiss A."/>
            <person name="Woods G.M."/>
            <person name="Jones M.E."/>
            <person name="Schuster S.C."/>
        </authorList>
    </citation>
    <scope>NUCLEOTIDE SEQUENCE [LARGE SCALE GENOMIC DNA]</scope>
</reference>
<comment type="similarity">
    <text evidence="2">Belongs to the CENP-X/MHF2 family.</text>
</comment>
<dbReference type="GO" id="GO:0000712">
    <property type="term" value="P:resolution of meiotic recombination intermediates"/>
    <property type="evidence" value="ECO:0007669"/>
    <property type="project" value="TreeGrafter"/>
</dbReference>
<dbReference type="CTD" id="201254"/>
<dbReference type="GeneTree" id="ENSGT00390000002725"/>
<protein>
    <recommendedName>
        <fullName evidence="3">Centromere protein X</fullName>
    </recommendedName>
</protein>
<dbReference type="RefSeq" id="XP_012404054.1">
    <property type="nucleotide sequence ID" value="XM_012548600.3"/>
</dbReference>
<name>A0A7N4PA68_SARHA</name>
<dbReference type="GO" id="GO:0071821">
    <property type="term" value="C:FANCM-MHF complex"/>
    <property type="evidence" value="ECO:0007669"/>
    <property type="project" value="TreeGrafter"/>
</dbReference>
<gene>
    <name evidence="9" type="primary">CENPX</name>
</gene>
<dbReference type="GeneID" id="100919425"/>
<evidence type="ECO:0000256" key="2">
    <source>
        <dbReference type="ARBA" id="ARBA00009359"/>
    </source>
</evidence>
<dbReference type="AlphaFoldDB" id="A0A7N4PA68"/>
<reference evidence="9" key="3">
    <citation type="submission" date="2025-09" db="UniProtKB">
        <authorList>
            <consortium name="Ensembl"/>
        </authorList>
    </citation>
    <scope>IDENTIFICATION</scope>
</reference>
<keyword evidence="6" id="KW-0234">DNA repair</keyword>
<evidence type="ECO:0000256" key="8">
    <source>
        <dbReference type="ARBA" id="ARBA00047146"/>
    </source>
</evidence>
<dbReference type="Pfam" id="PF09415">
    <property type="entry name" value="CENP-X"/>
    <property type="match status" value="1"/>
</dbReference>
<dbReference type="Ensembl" id="ENSSHAT00000030461.1">
    <property type="protein sequence ID" value="ENSSHAP00000035412.1"/>
    <property type="gene ID" value="ENSSHAG00000031874.1"/>
</dbReference>
<sequence length="102" mass="12084">MLFRIGLYKKKKNPELVKTETWLPGWIQEAMYRELVNKLLYLHFKDDRCKVSGDALQLMVEMLKIFVQEAAARAIRQAQAEDQEKVDIEQFEKVLPQLLLDF</sequence>
<dbReference type="GO" id="GO:0051382">
    <property type="term" value="P:kinetochore assembly"/>
    <property type="evidence" value="ECO:0007669"/>
    <property type="project" value="InterPro"/>
</dbReference>
<dbReference type="GO" id="GO:0031297">
    <property type="term" value="P:replication fork processing"/>
    <property type="evidence" value="ECO:0007669"/>
    <property type="project" value="TreeGrafter"/>
</dbReference>